<dbReference type="RefSeq" id="WP_120383617.1">
    <property type="nucleotide sequence ID" value="NZ_RAXT01000009.1"/>
</dbReference>
<evidence type="ECO:0000256" key="3">
    <source>
        <dbReference type="ARBA" id="ARBA00022638"/>
    </source>
</evidence>
<dbReference type="InterPro" id="IPR033907">
    <property type="entry name" value="Endolysin_autolysin"/>
</dbReference>
<evidence type="ECO:0000256" key="7">
    <source>
        <dbReference type="RuleBase" id="RU003788"/>
    </source>
</evidence>
<dbReference type="GO" id="GO:0016998">
    <property type="term" value="P:cell wall macromolecule catabolic process"/>
    <property type="evidence" value="ECO:0007669"/>
    <property type="project" value="InterPro"/>
</dbReference>
<evidence type="ECO:0000313" key="9">
    <source>
        <dbReference type="Proteomes" id="UP000280405"/>
    </source>
</evidence>
<dbReference type="AlphaFoldDB" id="A0A3A8F6R0"/>
<sequence>MNSSFPRIISKLISIIFSSKADSRDDFAVAVDHATEQNIGYAQDTLQQISEKGVQLISHFEGLRLNAYQDSVGVWTIGFGTTIFPNGQLVKDGDCCTIQQANSYMLHDLKRFEAAVSKAVQVPLNQHQFDALVSLAYNIGAGAFQNSTLVKILNTGDYQAASHQFDVWIKANGKTVQGLVNRRAIEKACFLGK</sequence>
<evidence type="ECO:0000256" key="5">
    <source>
        <dbReference type="ARBA" id="ARBA00023200"/>
    </source>
</evidence>
<dbReference type="SUPFAM" id="SSF53955">
    <property type="entry name" value="Lysozyme-like"/>
    <property type="match status" value="1"/>
</dbReference>
<dbReference type="GO" id="GO:0031640">
    <property type="term" value="P:killing of cells of another organism"/>
    <property type="evidence" value="ECO:0007669"/>
    <property type="project" value="UniProtKB-KW"/>
</dbReference>
<proteinExistence type="inferred from homology"/>
<organism evidence="8 9">
    <name type="scientific">Acinetobacter rongchengensis</name>
    <dbReference type="NCBI Taxonomy" id="2419601"/>
    <lineage>
        <taxon>Bacteria</taxon>
        <taxon>Pseudomonadati</taxon>
        <taxon>Pseudomonadota</taxon>
        <taxon>Gammaproteobacteria</taxon>
        <taxon>Moraxellales</taxon>
        <taxon>Moraxellaceae</taxon>
        <taxon>Acinetobacter</taxon>
    </lineage>
</organism>
<dbReference type="GO" id="GO:0009253">
    <property type="term" value="P:peptidoglycan catabolic process"/>
    <property type="evidence" value="ECO:0007669"/>
    <property type="project" value="InterPro"/>
</dbReference>
<dbReference type="CDD" id="cd00737">
    <property type="entry name" value="lyz_endolysin_autolysin"/>
    <property type="match status" value="1"/>
</dbReference>
<keyword evidence="4 7" id="KW-0378">Hydrolase</keyword>
<reference evidence="8 9" key="1">
    <citation type="submission" date="2018-09" db="EMBL/GenBank/DDBJ databases">
        <title>The draft genome of Acinetobacter spp. strains.</title>
        <authorList>
            <person name="Qin J."/>
            <person name="Feng Y."/>
            <person name="Zong Z."/>
        </authorList>
    </citation>
    <scope>NUCLEOTIDE SEQUENCE [LARGE SCALE GENOMIC DNA]</scope>
    <source>
        <strain evidence="8 9">WCHAc060115</strain>
    </source>
</reference>
<keyword evidence="3 7" id="KW-0081">Bacteriolytic enzyme</keyword>
<evidence type="ECO:0000313" key="8">
    <source>
        <dbReference type="EMBL" id="RKG38770.1"/>
    </source>
</evidence>
<dbReference type="InterPro" id="IPR034690">
    <property type="entry name" value="Endolysin_T4_type"/>
</dbReference>
<dbReference type="Gene3D" id="1.10.530.40">
    <property type="match status" value="1"/>
</dbReference>
<dbReference type="EC" id="3.2.1.17" evidence="7"/>
<evidence type="ECO:0000256" key="6">
    <source>
        <dbReference type="ARBA" id="ARBA00023295"/>
    </source>
</evidence>
<dbReference type="HAMAP" id="MF_04110">
    <property type="entry name" value="ENDOLYSIN_T4"/>
    <property type="match status" value="1"/>
</dbReference>
<dbReference type="InterPro" id="IPR002196">
    <property type="entry name" value="Glyco_hydro_24"/>
</dbReference>
<evidence type="ECO:0000256" key="1">
    <source>
        <dbReference type="ARBA" id="ARBA00000632"/>
    </source>
</evidence>
<comment type="catalytic activity">
    <reaction evidence="1 7">
        <text>Hydrolysis of (1-&gt;4)-beta-linkages between N-acetylmuramic acid and N-acetyl-D-glucosamine residues in a peptidoglycan and between N-acetyl-D-glucosamine residues in chitodextrins.</text>
        <dbReference type="EC" id="3.2.1.17"/>
    </reaction>
</comment>
<comment type="caution">
    <text evidence="8">The sequence shown here is derived from an EMBL/GenBank/DDBJ whole genome shotgun (WGS) entry which is preliminary data.</text>
</comment>
<evidence type="ECO:0000256" key="4">
    <source>
        <dbReference type="ARBA" id="ARBA00022801"/>
    </source>
</evidence>
<dbReference type="PANTHER" id="PTHR38107:SF3">
    <property type="entry name" value="LYSOZYME RRRD-RELATED"/>
    <property type="match status" value="1"/>
</dbReference>
<dbReference type="Pfam" id="PF00959">
    <property type="entry name" value="Phage_lysozyme"/>
    <property type="match status" value="1"/>
</dbReference>
<comment type="similarity">
    <text evidence="7">Belongs to the glycosyl hydrolase 24 family.</text>
</comment>
<keyword evidence="2 7" id="KW-0929">Antimicrobial</keyword>
<gene>
    <name evidence="8" type="ORF">D7V20_07125</name>
</gene>
<dbReference type="InterPro" id="IPR051018">
    <property type="entry name" value="Bacteriophage_GH24"/>
</dbReference>
<dbReference type="InterPro" id="IPR023346">
    <property type="entry name" value="Lysozyme-like_dom_sf"/>
</dbReference>
<dbReference type="EMBL" id="RAXT01000009">
    <property type="protein sequence ID" value="RKG38770.1"/>
    <property type="molecule type" value="Genomic_DNA"/>
</dbReference>
<dbReference type="Proteomes" id="UP000280405">
    <property type="component" value="Unassembled WGS sequence"/>
</dbReference>
<dbReference type="PANTHER" id="PTHR38107">
    <property type="match status" value="1"/>
</dbReference>
<keyword evidence="9" id="KW-1185">Reference proteome</keyword>
<dbReference type="GO" id="GO:0042742">
    <property type="term" value="P:defense response to bacterium"/>
    <property type="evidence" value="ECO:0007669"/>
    <property type="project" value="UniProtKB-KW"/>
</dbReference>
<dbReference type="GO" id="GO:0003796">
    <property type="term" value="F:lysozyme activity"/>
    <property type="evidence" value="ECO:0007669"/>
    <property type="project" value="UniProtKB-EC"/>
</dbReference>
<dbReference type="OrthoDB" id="8141296at2"/>
<dbReference type="InterPro" id="IPR023347">
    <property type="entry name" value="Lysozyme_dom_sf"/>
</dbReference>
<evidence type="ECO:0000256" key="2">
    <source>
        <dbReference type="ARBA" id="ARBA00022529"/>
    </source>
</evidence>
<keyword evidence="5" id="KW-1035">Host cytoplasm</keyword>
<accession>A0A3A8F6R0</accession>
<protein>
    <recommendedName>
        <fullName evidence="7">Lysozyme</fullName>
        <ecNumber evidence="7">3.2.1.17</ecNumber>
    </recommendedName>
</protein>
<name>A0A3A8F6R0_9GAMM</name>
<keyword evidence="6 7" id="KW-0326">Glycosidase</keyword>